<feature type="transmembrane region" description="Helical" evidence="2">
    <location>
        <begin position="123"/>
        <end position="141"/>
    </location>
</feature>
<dbReference type="AlphaFoldDB" id="A0A560FQI6"/>
<feature type="transmembrane region" description="Helical" evidence="2">
    <location>
        <begin position="66"/>
        <end position="82"/>
    </location>
</feature>
<feature type="region of interest" description="Disordered" evidence="1">
    <location>
        <begin position="1"/>
        <end position="26"/>
    </location>
</feature>
<comment type="caution">
    <text evidence="3">The sequence shown here is derived from an EMBL/GenBank/DDBJ whole genome shotgun (WGS) entry which is preliminary data.</text>
</comment>
<feature type="transmembrane region" description="Helical" evidence="2">
    <location>
        <begin position="94"/>
        <end position="111"/>
    </location>
</feature>
<reference evidence="3 4" key="1">
    <citation type="submission" date="2019-06" db="EMBL/GenBank/DDBJ databases">
        <title>Genomic Encyclopedia of Type Strains, Phase IV (KMG-V): Genome sequencing to study the core and pangenomes of soil and plant-associated prokaryotes.</title>
        <authorList>
            <person name="Whitman W."/>
        </authorList>
    </citation>
    <scope>NUCLEOTIDE SEQUENCE [LARGE SCALE GENOMIC DNA]</scope>
    <source>
        <strain evidence="3 4">BR 11865</strain>
    </source>
</reference>
<feature type="compositionally biased region" description="Polar residues" evidence="1">
    <location>
        <begin position="1"/>
        <end position="12"/>
    </location>
</feature>
<keyword evidence="2" id="KW-0472">Membrane</keyword>
<keyword evidence="2" id="KW-0812">Transmembrane</keyword>
<evidence type="ECO:0000256" key="2">
    <source>
        <dbReference type="SAM" id="Phobius"/>
    </source>
</evidence>
<dbReference type="Proteomes" id="UP000316545">
    <property type="component" value="Unassembled WGS sequence"/>
</dbReference>
<gene>
    <name evidence="3" type="ORF">FBZ88_11339</name>
</gene>
<sequence>MTDRTLSPSDITPVSPPGPHSADDQPTDAPVRNAYAYAIAALPPIAALIEYALLQIHSAPRHDAEMVGSVIAGIAYLVMAGLDRGAIRPALNRLGRDFSFFWVLFIPAYLWQRTTCLNQSRRIFWIWWLGFGISVVLDALLNNS</sequence>
<organism evidence="3 4">
    <name type="scientific">Nitrospirillum amazonense</name>
    <dbReference type="NCBI Taxonomy" id="28077"/>
    <lineage>
        <taxon>Bacteria</taxon>
        <taxon>Pseudomonadati</taxon>
        <taxon>Pseudomonadota</taxon>
        <taxon>Alphaproteobacteria</taxon>
        <taxon>Rhodospirillales</taxon>
        <taxon>Azospirillaceae</taxon>
        <taxon>Nitrospirillum</taxon>
    </lineage>
</organism>
<evidence type="ECO:0000256" key="1">
    <source>
        <dbReference type="SAM" id="MobiDB-lite"/>
    </source>
</evidence>
<dbReference type="EMBL" id="VITO01000013">
    <property type="protein sequence ID" value="TWB23868.1"/>
    <property type="molecule type" value="Genomic_DNA"/>
</dbReference>
<dbReference type="RefSeq" id="WP_145618701.1">
    <property type="nucleotide sequence ID" value="NZ_JAYNFR010000029.1"/>
</dbReference>
<protein>
    <submittedName>
        <fullName evidence="3">Uncharacterized protein</fullName>
    </submittedName>
</protein>
<evidence type="ECO:0000313" key="4">
    <source>
        <dbReference type="Proteomes" id="UP000316545"/>
    </source>
</evidence>
<feature type="transmembrane region" description="Helical" evidence="2">
    <location>
        <begin position="34"/>
        <end position="54"/>
    </location>
</feature>
<proteinExistence type="predicted"/>
<evidence type="ECO:0000313" key="3">
    <source>
        <dbReference type="EMBL" id="TWB23868.1"/>
    </source>
</evidence>
<accession>A0A560FQI6</accession>
<keyword evidence="4" id="KW-1185">Reference proteome</keyword>
<keyword evidence="2" id="KW-1133">Transmembrane helix</keyword>
<name>A0A560FQI6_9PROT</name>